<name>A0A1B8S986_9MYCO</name>
<dbReference type="Gene3D" id="1.10.30.50">
    <property type="match status" value="1"/>
</dbReference>
<dbReference type="Proteomes" id="UP000092668">
    <property type="component" value="Unassembled WGS sequence"/>
</dbReference>
<dbReference type="EMBL" id="LFOE01000107">
    <property type="protein sequence ID" value="OBY29303.1"/>
    <property type="molecule type" value="Genomic_DNA"/>
</dbReference>
<keyword evidence="1" id="KW-0255">Endonuclease</keyword>
<keyword evidence="2" id="KW-1185">Reference proteome</keyword>
<sequence>MRAPRRINDIRAKRLRAQVRAEGGPCHICGGDIDYDAGHLHPRSFQLDHLWQVAHGGPEHDPVNAAASHRACNRRRGVTIDAKTIAAAAHYGVTLTSKPPTRTRTTAPACAPDGQPCTRCNGVHNPRPGCTFETSRRWW</sequence>
<keyword evidence="1" id="KW-0378">Hydrolase</keyword>
<dbReference type="RefSeq" id="WP_065289801.1">
    <property type="nucleotide sequence ID" value="NZ_LFOE01000107.1"/>
</dbReference>
<keyword evidence="1" id="KW-0540">Nuclease</keyword>
<evidence type="ECO:0000313" key="2">
    <source>
        <dbReference type="Proteomes" id="UP000092668"/>
    </source>
</evidence>
<organism evidence="1 2">
    <name type="scientific">Mycolicibacter kumamotonensis</name>
    <dbReference type="NCBI Taxonomy" id="354243"/>
    <lineage>
        <taxon>Bacteria</taxon>
        <taxon>Bacillati</taxon>
        <taxon>Actinomycetota</taxon>
        <taxon>Actinomycetes</taxon>
        <taxon>Mycobacteriales</taxon>
        <taxon>Mycobacteriaceae</taxon>
        <taxon>Mycolicibacter</taxon>
    </lineage>
</organism>
<reference evidence="1 2" key="1">
    <citation type="submission" date="2015-06" db="EMBL/GenBank/DDBJ databases">
        <title>Genome sequence of Mycobacterium kumamotonense strain Roo.</title>
        <authorList>
            <person name="Greninger A.L."/>
            <person name="Cunningham G."/>
            <person name="Miller S."/>
        </authorList>
    </citation>
    <scope>NUCLEOTIDE SEQUENCE [LARGE SCALE GENOMIC DNA]</scope>
    <source>
        <strain evidence="1 2">Roo</strain>
    </source>
</reference>
<dbReference type="GO" id="GO:0004519">
    <property type="term" value="F:endonuclease activity"/>
    <property type="evidence" value="ECO:0007669"/>
    <property type="project" value="UniProtKB-KW"/>
</dbReference>
<dbReference type="AlphaFoldDB" id="A0A1B8S986"/>
<protein>
    <submittedName>
        <fullName evidence="1">HNH endonuclease</fullName>
    </submittedName>
</protein>
<comment type="caution">
    <text evidence="1">The sequence shown here is derived from an EMBL/GenBank/DDBJ whole genome shotgun (WGS) entry which is preliminary data.</text>
</comment>
<evidence type="ECO:0000313" key="1">
    <source>
        <dbReference type="EMBL" id="OBY29303.1"/>
    </source>
</evidence>
<gene>
    <name evidence="1" type="ORF">ACT18_23800</name>
</gene>
<dbReference type="OrthoDB" id="2084290at2"/>
<proteinExistence type="predicted"/>
<accession>A0A1B8S986</accession>